<accession>A0A8T1NEP9</accession>
<keyword evidence="1" id="KW-0472">Membrane</keyword>
<sequence>MVHACDFASSFTCRRSAHCHDFLAFLFFFADFRNLLSFWTDFLLYPCMPLFIFLLYVIFSHFQFQTRASTTGEQHRMPSCYCSSCMMMVIARWRAQDPLSFVHDHNHISSMLAPCGTNIICVAACI</sequence>
<keyword evidence="1" id="KW-1133">Transmembrane helix</keyword>
<keyword evidence="1" id="KW-0812">Transmembrane</keyword>
<feature type="transmembrane region" description="Helical" evidence="1">
    <location>
        <begin position="42"/>
        <end position="59"/>
    </location>
</feature>
<gene>
    <name evidence="2" type="ORF">CIPAW_15G140000</name>
</gene>
<dbReference type="EMBL" id="CM031823">
    <property type="protein sequence ID" value="KAG6627594.1"/>
    <property type="molecule type" value="Genomic_DNA"/>
</dbReference>
<reference evidence="2" key="1">
    <citation type="submission" date="2020-12" db="EMBL/GenBank/DDBJ databases">
        <title>WGS assembly of Carya illinoinensis cv. Pawnee.</title>
        <authorList>
            <person name="Platts A."/>
            <person name="Shu S."/>
            <person name="Wright S."/>
            <person name="Barry K."/>
            <person name="Edger P."/>
            <person name="Pires J.C."/>
            <person name="Schmutz J."/>
        </authorList>
    </citation>
    <scope>NUCLEOTIDE SEQUENCE</scope>
    <source>
        <tissue evidence="2">Leaf</tissue>
    </source>
</reference>
<protein>
    <submittedName>
        <fullName evidence="2">Uncharacterized protein</fullName>
    </submittedName>
</protein>
<evidence type="ECO:0000256" key="1">
    <source>
        <dbReference type="SAM" id="Phobius"/>
    </source>
</evidence>
<dbReference type="AlphaFoldDB" id="A0A8T1NEP9"/>
<dbReference type="Proteomes" id="UP000811609">
    <property type="component" value="Chromosome 15"/>
</dbReference>
<organism evidence="2 3">
    <name type="scientific">Carya illinoinensis</name>
    <name type="common">Pecan</name>
    <dbReference type="NCBI Taxonomy" id="32201"/>
    <lineage>
        <taxon>Eukaryota</taxon>
        <taxon>Viridiplantae</taxon>
        <taxon>Streptophyta</taxon>
        <taxon>Embryophyta</taxon>
        <taxon>Tracheophyta</taxon>
        <taxon>Spermatophyta</taxon>
        <taxon>Magnoliopsida</taxon>
        <taxon>eudicotyledons</taxon>
        <taxon>Gunneridae</taxon>
        <taxon>Pentapetalae</taxon>
        <taxon>rosids</taxon>
        <taxon>fabids</taxon>
        <taxon>Fagales</taxon>
        <taxon>Juglandaceae</taxon>
        <taxon>Carya</taxon>
    </lineage>
</organism>
<name>A0A8T1NEP9_CARIL</name>
<keyword evidence="3" id="KW-1185">Reference proteome</keyword>
<proteinExistence type="predicted"/>
<evidence type="ECO:0000313" key="2">
    <source>
        <dbReference type="EMBL" id="KAG6627594.1"/>
    </source>
</evidence>
<evidence type="ECO:0000313" key="3">
    <source>
        <dbReference type="Proteomes" id="UP000811609"/>
    </source>
</evidence>
<comment type="caution">
    <text evidence="2">The sequence shown here is derived from an EMBL/GenBank/DDBJ whole genome shotgun (WGS) entry which is preliminary data.</text>
</comment>